<accession>A0ABX7CMD1</accession>
<dbReference type="EMBL" id="CP068224">
    <property type="protein sequence ID" value="QQT53207.1"/>
    <property type="molecule type" value="Genomic_DNA"/>
</dbReference>
<evidence type="ECO:0000313" key="1">
    <source>
        <dbReference type="EMBL" id="QQT53207.1"/>
    </source>
</evidence>
<sequence>MSTGIFITARLGSTRLRQKHLIKVDGLTFLEWLLKRMESEFISELEGNQAKIFITTSTKTENKRFEDFSGQHVEVFYGSDHNIPLRHLQCAQAHGIENIIAIDGDDILCSPTAARLVLNELLLNRPIAKSMGLPLGMNVMGYKSEFLERALTNKKNKTLETGWGKIFDIEQCQNVLMTSQPSYESLRMTLDYEMDAVFFETIIKSLGTRILLLKDEDLIQHIFSNGWNSINEELNEEYWSNFKKQQNDEH</sequence>
<dbReference type="InterPro" id="IPR029044">
    <property type="entry name" value="Nucleotide-diphossugar_trans"/>
</dbReference>
<name>A0ABX7CMD1_SPHMU</name>
<dbReference type="InterPro" id="IPR003329">
    <property type="entry name" value="Cytidylyl_trans"/>
</dbReference>
<dbReference type="Gene3D" id="3.90.550.10">
    <property type="entry name" value="Spore Coat Polysaccharide Biosynthesis Protein SpsA, Chain A"/>
    <property type="match status" value="1"/>
</dbReference>
<evidence type="ECO:0000313" key="2">
    <source>
        <dbReference type="Proteomes" id="UP000595498"/>
    </source>
</evidence>
<reference evidence="1 2" key="1">
    <citation type="submission" date="2021-01" db="EMBL/GenBank/DDBJ databases">
        <title>FDA dAtabase for Regulatory Grade micrObial Sequences (FDA-ARGOS): Supporting development and validation of Infectious Disease Dx tests.</title>
        <authorList>
            <person name="Sproer C."/>
            <person name="Gronow S."/>
            <person name="Severitt S."/>
            <person name="Schroder I."/>
            <person name="Tallon L."/>
            <person name="Sadzewicz L."/>
            <person name="Zhao X."/>
            <person name="Boylan J."/>
            <person name="Ott S."/>
            <person name="Bowen H."/>
            <person name="Vavikolanu K."/>
            <person name="Mehta A."/>
            <person name="Aluvathingal J."/>
            <person name="Nadendla S."/>
            <person name="Lowell S."/>
            <person name="Myers T."/>
            <person name="Yan Y."/>
            <person name="Sichtig H."/>
        </authorList>
    </citation>
    <scope>NUCLEOTIDE SEQUENCE [LARGE SCALE GENOMIC DNA]</scope>
    <source>
        <strain evidence="1 2">FDAARGOS_1141</strain>
    </source>
</reference>
<proteinExistence type="predicted"/>
<gene>
    <name evidence="1" type="ORF">I6I98_23675</name>
</gene>
<dbReference type="Proteomes" id="UP000595498">
    <property type="component" value="Chromosome"/>
</dbReference>
<organism evidence="1 2">
    <name type="scientific">Sphingobacterium multivorum</name>
    <dbReference type="NCBI Taxonomy" id="28454"/>
    <lineage>
        <taxon>Bacteria</taxon>
        <taxon>Pseudomonadati</taxon>
        <taxon>Bacteroidota</taxon>
        <taxon>Sphingobacteriia</taxon>
        <taxon>Sphingobacteriales</taxon>
        <taxon>Sphingobacteriaceae</taxon>
        <taxon>Sphingobacterium</taxon>
    </lineage>
</organism>
<dbReference type="SUPFAM" id="SSF53448">
    <property type="entry name" value="Nucleotide-diphospho-sugar transferases"/>
    <property type="match status" value="1"/>
</dbReference>
<evidence type="ECO:0008006" key="3">
    <source>
        <dbReference type="Google" id="ProtNLM"/>
    </source>
</evidence>
<keyword evidence="2" id="KW-1185">Reference proteome</keyword>
<dbReference type="Pfam" id="PF02348">
    <property type="entry name" value="CTP_transf_3"/>
    <property type="match status" value="1"/>
</dbReference>
<protein>
    <recommendedName>
        <fullName evidence="3">Acylneuraminate cytidylyltransferase</fullName>
    </recommendedName>
</protein>